<keyword evidence="1" id="KW-0812">Transmembrane</keyword>
<evidence type="ECO:0000313" key="3">
    <source>
        <dbReference type="Proteomes" id="UP000058925"/>
    </source>
</evidence>
<feature type="transmembrane region" description="Helical" evidence="1">
    <location>
        <begin position="16"/>
        <end position="37"/>
    </location>
</feature>
<protein>
    <submittedName>
        <fullName evidence="2">Uncharacterized protein</fullName>
    </submittedName>
</protein>
<dbReference type="EMBL" id="CP012850">
    <property type="protein sequence ID" value="ALI34919.1"/>
    <property type="molecule type" value="Genomic_DNA"/>
</dbReference>
<evidence type="ECO:0000256" key="1">
    <source>
        <dbReference type="SAM" id="Phobius"/>
    </source>
</evidence>
<gene>
    <name evidence="2" type="ORF">NMY3_00710</name>
</gene>
<dbReference type="Proteomes" id="UP000058925">
    <property type="component" value="Chromosome"/>
</dbReference>
<sequence length="83" mass="9747">MQFGFVIYLLLNPPGLLSLTELFVLSLINVIVSLKFLEFVSYSKILFVNMKFMYFINHIQKYEISIFYANNIDSGNKKKLNKE</sequence>
<name>A0A654LX43_9ARCH</name>
<dbReference type="AlphaFoldDB" id="A0A654LX43"/>
<dbReference type="KEGG" id="taa:NMY3_00710"/>
<proteinExistence type="predicted"/>
<organism evidence="2 3">
    <name type="scientific">Candidatus Nitrosocosmicus oleophilus</name>
    <dbReference type="NCBI Taxonomy" id="1353260"/>
    <lineage>
        <taxon>Archaea</taxon>
        <taxon>Nitrososphaerota</taxon>
        <taxon>Nitrososphaeria</taxon>
        <taxon>Nitrososphaerales</taxon>
        <taxon>Nitrososphaeraceae</taxon>
        <taxon>Candidatus Nitrosocosmicus</taxon>
    </lineage>
</organism>
<evidence type="ECO:0000313" key="2">
    <source>
        <dbReference type="EMBL" id="ALI34919.1"/>
    </source>
</evidence>
<keyword evidence="3" id="KW-1185">Reference proteome</keyword>
<reference evidence="3" key="1">
    <citation type="submission" date="2015-10" db="EMBL/GenBank/DDBJ databases">
        <title>Niche specialization of a soil ammonia-oxidizing archaeon, Candidatus Nitrosocosmicus oleophilus.</title>
        <authorList>
            <person name="Jung M.-Y."/>
            <person name="Rhee S.-K."/>
        </authorList>
    </citation>
    <scope>NUCLEOTIDE SEQUENCE [LARGE SCALE GENOMIC DNA]</scope>
    <source>
        <strain evidence="3">MY3</strain>
    </source>
</reference>
<keyword evidence="1" id="KW-0472">Membrane</keyword>
<accession>A0A654LX43</accession>
<keyword evidence="1" id="KW-1133">Transmembrane helix</keyword>